<dbReference type="SUPFAM" id="SSF52540">
    <property type="entry name" value="P-loop containing nucleoside triphosphate hydrolases"/>
    <property type="match status" value="1"/>
</dbReference>
<feature type="coiled-coil region" evidence="4">
    <location>
        <begin position="214"/>
        <end position="248"/>
    </location>
</feature>
<reference evidence="7" key="1">
    <citation type="submission" date="2015-05" db="EMBL/GenBank/DDBJ databases">
        <authorList>
            <consortium name="Pathogen Informatics"/>
        </authorList>
    </citation>
    <scope>NUCLEOTIDE SEQUENCE [LARGE SCALE GENOMIC DNA]</scope>
    <source>
        <strain evidence="7">L1-83</strain>
    </source>
</reference>
<dbReference type="InterPro" id="IPR038729">
    <property type="entry name" value="Rad50/SbcC_AAA"/>
</dbReference>
<dbReference type="PANTHER" id="PTHR32114">
    <property type="entry name" value="ABC TRANSPORTER ABCH.3"/>
    <property type="match status" value="1"/>
</dbReference>
<accession>A0A0M6WHT3</accession>
<sequence>MKINKVKLYNFSSYEGNNEFDFEITDAGKNIVLIGGKNGAGKTSLFTAIKVALYGPLAYGYVGVNSHYISKIKDLINSKAFQQEVVESEVQLTLQLKIERDIRNYVITRKWNYTNQKLTEEYTVARDGKLLNNQELSYFENYLRSIIPPDLFEFFLFDGEEVGNIFSTSAYNTYVRNAVFTMCGMDVFEIIRKFTRGYVTKNNSNDDDEVYDTYESAKQQIETLETEKENLDVEVGNLTKELENIDIQLTELATAFKNAGGISRKEKKQLEDEYALAEKVKTESLTNIKLFVEGLMPFYILRDFADPIMAQLDFEEKGEIFYYVQSKLKRDAISDLLKGDVSDAKVDQLMDHLLDTFRPKGFREDMEMMFDLSKEDIGRVNGIVSSLDDFDVSAMVDMVNKRRAASERTAEINRILKNSMSEEDINEFAQRENEILKKKDDLSSILYDSQHRLEEIDGELQMQEQTRDKAMHILKSNAQNRHVYELSSGISSMMEQFLEEKTVSIRRKLEKAIVQKLKSIYRKNNLITHIEIGKNFDFNLYQDEEYNGKELLTLYKNLGNSEFTNLIGTKGEKRLVKMLEGTSINVLKNKSESDFGQEPIRLYKKIELGRLSKGERQIFILALYWAIIEISGQNIPFIIDTPYARIDANHRREISEKFFPNISDQVIILSTDEEINEEYYKIVKPYVSKEYLLINDENENRTTIKNNYFFEV</sequence>
<dbReference type="Gene3D" id="3.40.50.300">
    <property type="entry name" value="P-loop containing nucleotide triphosphate hydrolases"/>
    <property type="match status" value="2"/>
</dbReference>
<dbReference type="Proteomes" id="UP000049828">
    <property type="component" value="Unassembled WGS sequence"/>
</dbReference>
<keyword evidence="7" id="KW-1185">Reference proteome</keyword>
<feature type="domain" description="Rad50/SbcC-type AAA" evidence="5">
    <location>
        <begin position="5"/>
        <end position="245"/>
    </location>
</feature>
<evidence type="ECO:0000256" key="1">
    <source>
        <dbReference type="ARBA" id="ARBA00006930"/>
    </source>
</evidence>
<evidence type="ECO:0000256" key="2">
    <source>
        <dbReference type="ARBA" id="ARBA00011322"/>
    </source>
</evidence>
<dbReference type="AlphaFoldDB" id="A0A0M6WHT3"/>
<dbReference type="GO" id="GO:0006302">
    <property type="term" value="P:double-strand break repair"/>
    <property type="evidence" value="ECO:0007669"/>
    <property type="project" value="InterPro"/>
</dbReference>
<keyword evidence="4" id="KW-0175">Coiled coil</keyword>
<dbReference type="Pfam" id="PF13476">
    <property type="entry name" value="AAA_23"/>
    <property type="match status" value="1"/>
</dbReference>
<organism evidence="6 7">
    <name type="scientific">Roseburia inulinivorans</name>
    <dbReference type="NCBI Taxonomy" id="360807"/>
    <lineage>
        <taxon>Bacteria</taxon>
        <taxon>Bacillati</taxon>
        <taxon>Bacillota</taxon>
        <taxon>Clostridia</taxon>
        <taxon>Lachnospirales</taxon>
        <taxon>Lachnospiraceae</taxon>
        <taxon>Roseburia</taxon>
    </lineage>
</organism>
<proteinExistence type="inferred from homology"/>
<dbReference type="OrthoDB" id="9795626at2"/>
<gene>
    <name evidence="6" type="ORF">RIL183_17121</name>
</gene>
<evidence type="ECO:0000259" key="5">
    <source>
        <dbReference type="Pfam" id="PF13476"/>
    </source>
</evidence>
<dbReference type="GO" id="GO:0016887">
    <property type="term" value="F:ATP hydrolysis activity"/>
    <property type="evidence" value="ECO:0007669"/>
    <property type="project" value="InterPro"/>
</dbReference>
<dbReference type="PANTHER" id="PTHR32114:SF2">
    <property type="entry name" value="ABC TRANSPORTER ABCH.3"/>
    <property type="match status" value="1"/>
</dbReference>
<comment type="similarity">
    <text evidence="1">Belongs to the SMC family. SbcC subfamily.</text>
</comment>
<evidence type="ECO:0000313" key="6">
    <source>
        <dbReference type="EMBL" id="CRL35567.1"/>
    </source>
</evidence>
<evidence type="ECO:0000256" key="4">
    <source>
        <dbReference type="SAM" id="Coils"/>
    </source>
</evidence>
<name>A0A0M6WHT3_9FIRM</name>
<evidence type="ECO:0000256" key="3">
    <source>
        <dbReference type="ARBA" id="ARBA00013368"/>
    </source>
</evidence>
<protein>
    <recommendedName>
        <fullName evidence="3">Nuclease SbcCD subunit C</fullName>
    </recommendedName>
</protein>
<dbReference type="EMBL" id="CVRS01000061">
    <property type="protein sequence ID" value="CRL35567.1"/>
    <property type="molecule type" value="Genomic_DNA"/>
</dbReference>
<comment type="subunit">
    <text evidence="2">Heterodimer of SbcC and SbcD.</text>
</comment>
<evidence type="ECO:0000313" key="7">
    <source>
        <dbReference type="Proteomes" id="UP000049828"/>
    </source>
</evidence>
<dbReference type="InterPro" id="IPR027417">
    <property type="entry name" value="P-loop_NTPase"/>
</dbReference>
<dbReference type="RefSeq" id="WP_021922308.1">
    <property type="nucleotide sequence ID" value="NZ_CVRS01000061.1"/>
</dbReference>